<organism>
    <name type="scientific">Serpula lacrymans var. lacrymans (strain S7.9)</name>
    <name type="common">Dry rot fungus</name>
    <dbReference type="NCBI Taxonomy" id="578457"/>
    <lineage>
        <taxon>Eukaryota</taxon>
        <taxon>Fungi</taxon>
        <taxon>Dikarya</taxon>
        <taxon>Basidiomycota</taxon>
        <taxon>Agaricomycotina</taxon>
        <taxon>Agaricomycetes</taxon>
        <taxon>Agaricomycetidae</taxon>
        <taxon>Boletales</taxon>
        <taxon>Coniophorineae</taxon>
        <taxon>Serpulaceae</taxon>
        <taxon>Serpula</taxon>
    </lineage>
</organism>
<dbReference type="GeneID" id="18815753"/>
<sequence length="181" mass="19129">MQELLGGQHAKGSNAFRTPRVPQAPKVLKTSTSTTQVFTPPVSATTSSTTSIVPAPVTPTAPTVSHAVPAVVAAAPAIPCAAVSDIAAKDPPGCINNWLGGLPPPNPRSRASSHERNCHLPQQERRWKQLKPRLGEFLPIMRDFNIKLDIGLSTEAPSAPPAPPPKVSQPETPVPNPEHVH</sequence>
<evidence type="ECO:0000256" key="1">
    <source>
        <dbReference type="SAM" id="MobiDB-lite"/>
    </source>
</evidence>
<reference evidence="2" key="1">
    <citation type="submission" date="2011-04" db="EMBL/GenBank/DDBJ databases">
        <title>Evolution of plant cell wall degrading machinery underlies the functional diversity of forest fungi.</title>
        <authorList>
            <consortium name="US DOE Joint Genome Institute (JGI-PGF)"/>
            <person name="Eastwood D.C."/>
            <person name="Floudas D."/>
            <person name="Binder M."/>
            <person name="Majcherczyk A."/>
            <person name="Schneider P."/>
            <person name="Aerts A."/>
            <person name="Asiegbu F.O."/>
            <person name="Baker S.E."/>
            <person name="Barry K."/>
            <person name="Bendiksby M."/>
            <person name="Blumentritt M."/>
            <person name="Coutinho P.M."/>
            <person name="Cullen D."/>
            <person name="Cullen D."/>
            <person name="Gathman A."/>
            <person name="Goodell B."/>
            <person name="Henrissat B."/>
            <person name="Ihrmark K."/>
            <person name="Kauserud H."/>
            <person name="Kohler A."/>
            <person name="LaButti K."/>
            <person name="Lapidus A."/>
            <person name="Lavin J.L."/>
            <person name="Lee Y.-H."/>
            <person name="Lindquist E."/>
            <person name="Lilly W."/>
            <person name="Lucas S."/>
            <person name="Morin E."/>
            <person name="Murat C."/>
            <person name="Oguiza J.A."/>
            <person name="Park J."/>
            <person name="Pisabarro A.G."/>
            <person name="Riley R."/>
            <person name="Rosling A."/>
            <person name="Salamov A."/>
            <person name="Schmidt O."/>
            <person name="Schmutz J."/>
            <person name="Skrede I."/>
            <person name="Stenlid J."/>
            <person name="Wiebenga A."/>
            <person name="Xie X."/>
            <person name="Kues U."/>
            <person name="Hibbett D.S."/>
            <person name="Hoffmeister D."/>
            <person name="Hogberg N."/>
            <person name="Martin F."/>
            <person name="Grigoriev I.V."/>
            <person name="Watkinson S.C."/>
        </authorList>
    </citation>
    <scope>NUCLEOTIDE SEQUENCE</scope>
    <source>
        <strain evidence="2">S7.9</strain>
    </source>
</reference>
<dbReference type="HOGENOM" id="CLU_105977_0_0_1"/>
<dbReference type="KEGG" id="sla:SERLADRAFT_442571"/>
<proteinExistence type="predicted"/>
<name>F8PAA4_SERL9</name>
<protein>
    <submittedName>
        <fullName evidence="2">Uncharacterized protein</fullName>
    </submittedName>
</protein>
<dbReference type="AlphaFoldDB" id="F8PAA4"/>
<dbReference type="EMBL" id="GL945442">
    <property type="protein sequence ID" value="EGO19744.1"/>
    <property type="molecule type" value="Genomic_DNA"/>
</dbReference>
<feature type="region of interest" description="Disordered" evidence="1">
    <location>
        <begin position="152"/>
        <end position="181"/>
    </location>
</feature>
<gene>
    <name evidence="2" type="ORF">SERLADRAFT_442571</name>
</gene>
<accession>F8PAA4</accession>
<dbReference type="RefSeq" id="XP_007323179.1">
    <property type="nucleotide sequence ID" value="XM_007323117.1"/>
</dbReference>
<dbReference type="Proteomes" id="UP000008064">
    <property type="component" value="Unassembled WGS sequence"/>
</dbReference>
<evidence type="ECO:0000313" key="2">
    <source>
        <dbReference type="EMBL" id="EGO19744.1"/>
    </source>
</evidence>
<feature type="compositionally biased region" description="Pro residues" evidence="1">
    <location>
        <begin position="158"/>
        <end position="181"/>
    </location>
</feature>